<name>A0A239IT94_9FIRM</name>
<keyword evidence="1" id="KW-0285">Flavoprotein</keyword>
<dbReference type="InterPro" id="IPR016166">
    <property type="entry name" value="FAD-bd_PCMH"/>
</dbReference>
<dbReference type="GO" id="GO:0016491">
    <property type="term" value="F:oxidoreductase activity"/>
    <property type="evidence" value="ECO:0007669"/>
    <property type="project" value="UniProtKB-KW"/>
</dbReference>
<dbReference type="PANTHER" id="PTHR42659:SF2">
    <property type="entry name" value="XANTHINE DEHYDROGENASE SUBUNIT C-RELATED"/>
    <property type="match status" value="1"/>
</dbReference>
<feature type="domain" description="FAD-binding PCMH-type" evidence="4">
    <location>
        <begin position="1"/>
        <end position="174"/>
    </location>
</feature>
<dbReference type="SUPFAM" id="SSF55447">
    <property type="entry name" value="CO dehydrogenase flavoprotein C-terminal domain-like"/>
    <property type="match status" value="1"/>
</dbReference>
<dbReference type="PANTHER" id="PTHR42659">
    <property type="entry name" value="XANTHINE DEHYDROGENASE SUBUNIT C-RELATED"/>
    <property type="match status" value="1"/>
</dbReference>
<keyword evidence="3" id="KW-0560">Oxidoreductase</keyword>
<dbReference type="GO" id="GO:0071949">
    <property type="term" value="F:FAD binding"/>
    <property type="evidence" value="ECO:0007669"/>
    <property type="project" value="InterPro"/>
</dbReference>
<accession>A0A239IT94</accession>
<evidence type="ECO:0000313" key="6">
    <source>
        <dbReference type="Proteomes" id="UP000198304"/>
    </source>
</evidence>
<dbReference type="Proteomes" id="UP000198304">
    <property type="component" value="Unassembled WGS sequence"/>
</dbReference>
<sequence>MIPFDFDYYRPDSIQEAVKIYEELDTQGKQPLYYGGGTEIITMARTHNIFTKALVDLKGIPECNVLEFRNDQLVIGSTVTLTQIFESRKFPLLGDIGSRIADHTAQCQITLGGNIAGTIIYRETVLPLLLSSSQIVIANESGQKQVSLHEVFNERLQLNPGEFIVQVITDKIYTTLPYVHVKKTKYEKIDYPLMTVVAVKKDEKIRIAFSGLCSFPFRSMKMENALNENSQLDVRINNALSHLPTSILNDISGSDKYREFVLRDTLINTLKTLEGVGLC</sequence>
<evidence type="ECO:0000256" key="2">
    <source>
        <dbReference type="ARBA" id="ARBA00022827"/>
    </source>
</evidence>
<dbReference type="InterPro" id="IPR051312">
    <property type="entry name" value="Diverse_Substr_Oxidored"/>
</dbReference>
<gene>
    <name evidence="5" type="ORF">SAMN05446037_103041</name>
</gene>
<reference evidence="5 6" key="1">
    <citation type="submission" date="2017-06" db="EMBL/GenBank/DDBJ databases">
        <authorList>
            <person name="Kim H.J."/>
            <person name="Triplett B.A."/>
        </authorList>
    </citation>
    <scope>NUCLEOTIDE SEQUENCE [LARGE SCALE GENOMIC DNA]</scope>
    <source>
        <strain evidence="5 6">SCA</strain>
    </source>
</reference>
<evidence type="ECO:0000259" key="4">
    <source>
        <dbReference type="PROSITE" id="PS51387"/>
    </source>
</evidence>
<dbReference type="SUPFAM" id="SSF56176">
    <property type="entry name" value="FAD-binding/transporter-associated domain-like"/>
    <property type="match status" value="1"/>
</dbReference>
<evidence type="ECO:0000256" key="1">
    <source>
        <dbReference type="ARBA" id="ARBA00022630"/>
    </source>
</evidence>
<dbReference type="Gene3D" id="3.30.43.10">
    <property type="entry name" value="Uridine Diphospho-n-acetylenolpyruvylglucosamine Reductase, domain 2"/>
    <property type="match status" value="1"/>
</dbReference>
<keyword evidence="2" id="KW-0274">FAD</keyword>
<dbReference type="InterPro" id="IPR036683">
    <property type="entry name" value="CO_DH_flav_C_dom_sf"/>
</dbReference>
<proteinExistence type="predicted"/>
<dbReference type="InterPro" id="IPR036318">
    <property type="entry name" value="FAD-bd_PCMH-like_sf"/>
</dbReference>
<dbReference type="InterPro" id="IPR002346">
    <property type="entry name" value="Mopterin_DH_FAD-bd"/>
</dbReference>
<dbReference type="AlphaFoldDB" id="A0A239IT94"/>
<keyword evidence="6" id="KW-1185">Reference proteome</keyword>
<evidence type="ECO:0000256" key="3">
    <source>
        <dbReference type="ARBA" id="ARBA00023002"/>
    </source>
</evidence>
<dbReference type="OrthoDB" id="9789842at2"/>
<protein>
    <submittedName>
        <fullName evidence="5">CO or xanthine dehydrogenase, FAD-binding subunit</fullName>
    </submittedName>
</protein>
<dbReference type="InterPro" id="IPR016169">
    <property type="entry name" value="FAD-bd_PCMH_sub2"/>
</dbReference>
<evidence type="ECO:0000313" key="5">
    <source>
        <dbReference type="EMBL" id="SNS96811.1"/>
    </source>
</evidence>
<dbReference type="Pfam" id="PF00941">
    <property type="entry name" value="FAD_binding_5"/>
    <property type="match status" value="1"/>
</dbReference>
<dbReference type="Gene3D" id="3.30.465.10">
    <property type="match status" value="1"/>
</dbReference>
<dbReference type="InterPro" id="IPR016167">
    <property type="entry name" value="FAD-bd_PCMH_sub1"/>
</dbReference>
<dbReference type="PROSITE" id="PS51387">
    <property type="entry name" value="FAD_PCMH"/>
    <property type="match status" value="1"/>
</dbReference>
<dbReference type="RefSeq" id="WP_089284735.1">
    <property type="nucleotide sequence ID" value="NZ_FZOJ01000030.1"/>
</dbReference>
<dbReference type="EMBL" id="FZOJ01000030">
    <property type="protein sequence ID" value="SNS96811.1"/>
    <property type="molecule type" value="Genomic_DNA"/>
</dbReference>
<organism evidence="5 6">
    <name type="scientific">Anaerovirgula multivorans</name>
    <dbReference type="NCBI Taxonomy" id="312168"/>
    <lineage>
        <taxon>Bacteria</taxon>
        <taxon>Bacillati</taxon>
        <taxon>Bacillota</taxon>
        <taxon>Clostridia</taxon>
        <taxon>Peptostreptococcales</taxon>
        <taxon>Natronincolaceae</taxon>
        <taxon>Anaerovirgula</taxon>
    </lineage>
</organism>